<dbReference type="PANTHER" id="PTHR13215">
    <property type="entry name" value="RNA POLYMERASE II TRANSCRIPTIONAL COACTIVATOR"/>
    <property type="match status" value="1"/>
</dbReference>
<dbReference type="GO" id="GO:0003713">
    <property type="term" value="F:transcription coactivator activity"/>
    <property type="evidence" value="ECO:0007669"/>
    <property type="project" value="InterPro"/>
</dbReference>
<dbReference type="Pfam" id="PF02229">
    <property type="entry name" value="PC4"/>
    <property type="match status" value="1"/>
</dbReference>
<dbReference type="InterPro" id="IPR001510">
    <property type="entry name" value="Znf_PARP"/>
</dbReference>
<proteinExistence type="inferred from homology"/>
<keyword evidence="5" id="KW-0862">Zinc</keyword>
<comment type="similarity">
    <text evidence="2">Belongs to the transcriptional coactivator PC4 family.</text>
</comment>
<comment type="subcellular location">
    <subcellularLocation>
        <location evidence="1">Nucleus</location>
    </subcellularLocation>
</comment>
<protein>
    <recommendedName>
        <fullName evidence="10">PARP-type domain-containing protein</fullName>
    </recommendedName>
</protein>
<dbReference type="Proteomes" id="UP000507470">
    <property type="component" value="Unassembled WGS sequence"/>
</dbReference>
<dbReference type="SUPFAM" id="SSF63825">
    <property type="entry name" value="YWTD domain"/>
    <property type="match status" value="1"/>
</dbReference>
<keyword evidence="3" id="KW-0479">Metal-binding</keyword>
<evidence type="ECO:0000256" key="3">
    <source>
        <dbReference type="ARBA" id="ARBA00022723"/>
    </source>
</evidence>
<dbReference type="GO" id="GO:0008270">
    <property type="term" value="F:zinc ion binding"/>
    <property type="evidence" value="ECO:0007669"/>
    <property type="project" value="UniProtKB-KW"/>
</dbReference>
<keyword evidence="9" id="KW-0539">Nucleus</keyword>
<keyword evidence="8" id="KW-0804">Transcription</keyword>
<evidence type="ECO:0000313" key="11">
    <source>
        <dbReference type="EMBL" id="CAC5418205.1"/>
    </source>
</evidence>
<evidence type="ECO:0000259" key="10">
    <source>
        <dbReference type="PROSITE" id="PS50064"/>
    </source>
</evidence>
<evidence type="ECO:0000256" key="7">
    <source>
        <dbReference type="ARBA" id="ARBA00023125"/>
    </source>
</evidence>
<dbReference type="EMBL" id="CACVKT020008885">
    <property type="protein sequence ID" value="CAC5418205.1"/>
    <property type="molecule type" value="Genomic_DNA"/>
</dbReference>
<name>A0A6J8EF22_MYTCO</name>
<keyword evidence="12" id="KW-1185">Reference proteome</keyword>
<dbReference type="InterPro" id="IPR036957">
    <property type="entry name" value="Znf_PARP_sf"/>
</dbReference>
<dbReference type="GO" id="GO:0060261">
    <property type="term" value="P:positive regulation of transcription initiation by RNA polymerase II"/>
    <property type="evidence" value="ECO:0007669"/>
    <property type="project" value="InterPro"/>
</dbReference>
<dbReference type="AlphaFoldDB" id="A0A6J8EF22"/>
<dbReference type="GO" id="GO:0005634">
    <property type="term" value="C:nucleus"/>
    <property type="evidence" value="ECO:0007669"/>
    <property type="project" value="UniProtKB-SubCell"/>
</dbReference>
<dbReference type="PROSITE" id="PS50064">
    <property type="entry name" value="ZF_PARP_2"/>
    <property type="match status" value="1"/>
</dbReference>
<evidence type="ECO:0000256" key="6">
    <source>
        <dbReference type="ARBA" id="ARBA00023015"/>
    </source>
</evidence>
<dbReference type="Gene3D" id="3.30.1740.10">
    <property type="entry name" value="Zinc finger, PARP-type"/>
    <property type="match status" value="1"/>
</dbReference>
<evidence type="ECO:0000313" key="12">
    <source>
        <dbReference type="Proteomes" id="UP000507470"/>
    </source>
</evidence>
<evidence type="ECO:0000256" key="8">
    <source>
        <dbReference type="ARBA" id="ARBA00023163"/>
    </source>
</evidence>
<organism evidence="11 12">
    <name type="scientific">Mytilus coruscus</name>
    <name type="common">Sea mussel</name>
    <dbReference type="NCBI Taxonomy" id="42192"/>
    <lineage>
        <taxon>Eukaryota</taxon>
        <taxon>Metazoa</taxon>
        <taxon>Spiralia</taxon>
        <taxon>Lophotrochozoa</taxon>
        <taxon>Mollusca</taxon>
        <taxon>Bivalvia</taxon>
        <taxon>Autobranchia</taxon>
        <taxon>Pteriomorphia</taxon>
        <taxon>Mytilida</taxon>
        <taxon>Mytiloidea</taxon>
        <taxon>Mytilidae</taxon>
        <taxon>Mytilinae</taxon>
        <taxon>Mytilus</taxon>
    </lineage>
</organism>
<gene>
    <name evidence="11" type="ORF">MCOR_50658</name>
</gene>
<dbReference type="GO" id="GO:0003677">
    <property type="term" value="F:DNA binding"/>
    <property type="evidence" value="ECO:0007669"/>
    <property type="project" value="UniProtKB-KW"/>
</dbReference>
<evidence type="ECO:0000256" key="9">
    <source>
        <dbReference type="ARBA" id="ARBA00023242"/>
    </source>
</evidence>
<keyword evidence="4" id="KW-0863">Zinc-finger</keyword>
<dbReference type="OrthoDB" id="2505440at2759"/>
<dbReference type="InterPro" id="IPR009044">
    <property type="entry name" value="ssDNA-bd_transcriptional_reg"/>
</dbReference>
<feature type="domain" description="PARP-type" evidence="10">
    <location>
        <begin position="142"/>
        <end position="208"/>
    </location>
</feature>
<keyword evidence="7" id="KW-0238">DNA-binding</keyword>
<reference evidence="11 12" key="1">
    <citation type="submission" date="2020-06" db="EMBL/GenBank/DDBJ databases">
        <authorList>
            <person name="Li R."/>
            <person name="Bekaert M."/>
        </authorList>
    </citation>
    <scope>NUCLEOTIDE SEQUENCE [LARGE SCALE GENOMIC DNA]</scope>
    <source>
        <strain evidence="12">wild</strain>
    </source>
</reference>
<evidence type="ECO:0000256" key="1">
    <source>
        <dbReference type="ARBA" id="ARBA00004123"/>
    </source>
</evidence>
<dbReference type="SUPFAM" id="SSF54447">
    <property type="entry name" value="ssDNA-binding transcriptional regulator domain"/>
    <property type="match status" value="2"/>
</dbReference>
<dbReference type="SUPFAM" id="SSF57716">
    <property type="entry name" value="Glucocorticoid receptor-like (DNA-binding domain)"/>
    <property type="match status" value="1"/>
</dbReference>
<evidence type="ECO:0000256" key="5">
    <source>
        <dbReference type="ARBA" id="ARBA00022833"/>
    </source>
</evidence>
<dbReference type="InterPro" id="IPR045125">
    <property type="entry name" value="Sub1/Tcp4-like"/>
</dbReference>
<evidence type="ECO:0000256" key="2">
    <source>
        <dbReference type="ARBA" id="ARBA00009001"/>
    </source>
</evidence>
<accession>A0A6J8EF22</accession>
<dbReference type="Gene3D" id="2.30.31.10">
    <property type="entry name" value="Transcriptional Coactivator Pc4, Chain A"/>
    <property type="match status" value="2"/>
</dbReference>
<keyword evidence="6" id="KW-0805">Transcription regulation</keyword>
<dbReference type="InterPro" id="IPR003173">
    <property type="entry name" value="PC4_C"/>
</dbReference>
<evidence type="ECO:0000256" key="4">
    <source>
        <dbReference type="ARBA" id="ARBA00022771"/>
    </source>
</evidence>
<sequence length="408" mass="46497">MTKCFLTNTNSTELNGMTIWKEKVFYTTTDKEVKCSSLDGREIFTHKSNKMGQPVSIAMLSADVLLFLDRNCTLHALSSDGKKHSILLQKFQKVADPCDMWISIDDNTVYIAGGEYIDINMKRVKTLPFIVSSQPTKVEIRCCGCKSLINSDQLRLGVREYKSISWFHYACFWTNCYYRNHLRGVDGNTLAELVDGFIGISPSDKSRLLIDASSAPSIGRRKSGSKLEIPYEGSEEDGDYELDDNIFDLTNLVCCAVTKVQTNLHVSIRKYFIPRGRTCAKPTKYGISLNCEQWNKLELMVDDINSAIATTQKTLKDKEKEKDKKDCKDKNKLQGKEEFPDWILFSLSWKRRVGVFASGEAVVVDIREFSEEKTFSESDRGIRLTPDQWKQLQENINNINKSLRKLSS</sequence>